<accession>A0ABW5L8Q5</accession>
<proteinExistence type="predicted"/>
<dbReference type="InterPro" id="IPR036249">
    <property type="entry name" value="Thioredoxin-like_sf"/>
</dbReference>
<dbReference type="Gene3D" id="3.40.30.10">
    <property type="entry name" value="Glutaredoxin"/>
    <property type="match status" value="1"/>
</dbReference>
<feature type="chain" id="PRO_5045969359" evidence="5">
    <location>
        <begin position="21"/>
        <end position="471"/>
    </location>
</feature>
<feature type="domain" description="Thioredoxin" evidence="6">
    <location>
        <begin position="325"/>
        <end position="471"/>
    </location>
</feature>
<comment type="subcellular location">
    <subcellularLocation>
        <location evidence="1">Cell envelope</location>
    </subcellularLocation>
</comment>
<dbReference type="PANTHER" id="PTHR42852:SF6">
    <property type="entry name" value="THIOL:DISULFIDE INTERCHANGE PROTEIN DSBE"/>
    <property type="match status" value="1"/>
</dbReference>
<evidence type="ECO:0000256" key="5">
    <source>
        <dbReference type="SAM" id="SignalP"/>
    </source>
</evidence>
<dbReference type="InterPro" id="IPR050553">
    <property type="entry name" value="Thioredoxin_ResA/DsbE_sf"/>
</dbReference>
<evidence type="ECO:0000313" key="7">
    <source>
        <dbReference type="EMBL" id="MFD2556272.1"/>
    </source>
</evidence>
<keyword evidence="8" id="KW-1185">Reference proteome</keyword>
<keyword evidence="4" id="KW-0676">Redox-active center</keyword>
<keyword evidence="3" id="KW-1015">Disulfide bond</keyword>
<evidence type="ECO:0000256" key="3">
    <source>
        <dbReference type="ARBA" id="ARBA00023157"/>
    </source>
</evidence>
<dbReference type="InterPro" id="IPR013766">
    <property type="entry name" value="Thioredoxin_domain"/>
</dbReference>
<dbReference type="PANTHER" id="PTHR42852">
    <property type="entry name" value="THIOL:DISULFIDE INTERCHANGE PROTEIN DSBE"/>
    <property type="match status" value="1"/>
</dbReference>
<dbReference type="CDD" id="cd02966">
    <property type="entry name" value="TlpA_like_family"/>
    <property type="match status" value="1"/>
</dbReference>
<evidence type="ECO:0000256" key="2">
    <source>
        <dbReference type="ARBA" id="ARBA00022748"/>
    </source>
</evidence>
<dbReference type="Proteomes" id="UP001597440">
    <property type="component" value="Unassembled WGS sequence"/>
</dbReference>
<dbReference type="EMBL" id="JBHULD010000018">
    <property type="protein sequence ID" value="MFD2556272.1"/>
    <property type="molecule type" value="Genomic_DNA"/>
</dbReference>
<dbReference type="Pfam" id="PF08534">
    <property type="entry name" value="Redoxin"/>
    <property type="match status" value="1"/>
</dbReference>
<dbReference type="PROSITE" id="PS51352">
    <property type="entry name" value="THIOREDOXIN_2"/>
    <property type="match status" value="1"/>
</dbReference>
<protein>
    <submittedName>
        <fullName evidence="7">TlpA family protein disulfide reductase</fullName>
    </submittedName>
</protein>
<dbReference type="RefSeq" id="WP_210352660.1">
    <property type="nucleotide sequence ID" value="NZ_JAEQMU010000001.1"/>
</dbReference>
<organism evidence="7 8">
    <name type="scientific">Sphingobacterium tabacisoli</name>
    <dbReference type="NCBI Taxonomy" id="2044855"/>
    <lineage>
        <taxon>Bacteria</taxon>
        <taxon>Pseudomonadati</taxon>
        <taxon>Bacteroidota</taxon>
        <taxon>Sphingobacteriia</taxon>
        <taxon>Sphingobacteriales</taxon>
        <taxon>Sphingobacteriaceae</taxon>
        <taxon>Sphingobacterium</taxon>
    </lineage>
</organism>
<comment type="caution">
    <text evidence="7">The sequence shown here is derived from an EMBL/GenBank/DDBJ whole genome shotgun (WGS) entry which is preliminary data.</text>
</comment>
<feature type="signal peptide" evidence="5">
    <location>
        <begin position="1"/>
        <end position="20"/>
    </location>
</feature>
<keyword evidence="5" id="KW-0732">Signal</keyword>
<sequence length="471" mass="53401">MKKSIILALFCLTTVLTTIAQTKDAQLIVDIKPLKIDSIWISVDGETEFLHKNQQGDFTFDFSGKFPKQIVIGVDSPIKGNHLLFIDKGNKLTVKTDFDQNTTFWGNGAENNKVLHTYMTEYIKAQRAADATKLSPEEFYALGRGIDQRSIDILEANKKKVTPGFYKEASITLKYQKLNSEVMAPVLYSQGFQKPLSTVVPKGFWHLDKTFEYNADWLDNEAYNIFMRGTYPLYLHLKEMNRLGQLDNLTNIPMDERFAQRYTLVEKALTGKLRSFSLSATLTVLFEITKGDEQTKALLDNYLAKYATPEDGQKMRENYEKMQNLAAGKTPPPFTLKDTNGKDVSLADFAGKVVYMDFWASWCAPCRFEMKNGSPKLHDQFKDNKDVVFLYISIDDKETQWHKAIADDHIEGVNLLSKGGMNSVVAKAFNIQGVPRYIIIGRDGKIFDNDAPRPSDNKTPARINEALNVQS</sequence>
<name>A0ABW5L8Q5_9SPHI</name>
<evidence type="ECO:0000256" key="1">
    <source>
        <dbReference type="ARBA" id="ARBA00004196"/>
    </source>
</evidence>
<dbReference type="SUPFAM" id="SSF52833">
    <property type="entry name" value="Thioredoxin-like"/>
    <property type="match status" value="1"/>
</dbReference>
<evidence type="ECO:0000259" key="6">
    <source>
        <dbReference type="PROSITE" id="PS51352"/>
    </source>
</evidence>
<evidence type="ECO:0000256" key="4">
    <source>
        <dbReference type="ARBA" id="ARBA00023284"/>
    </source>
</evidence>
<evidence type="ECO:0000313" key="8">
    <source>
        <dbReference type="Proteomes" id="UP001597440"/>
    </source>
</evidence>
<keyword evidence="2" id="KW-0201">Cytochrome c-type biogenesis</keyword>
<dbReference type="InterPro" id="IPR013740">
    <property type="entry name" value="Redoxin"/>
</dbReference>
<reference evidence="8" key="1">
    <citation type="journal article" date="2019" name="Int. J. Syst. Evol. Microbiol.">
        <title>The Global Catalogue of Microorganisms (GCM) 10K type strain sequencing project: providing services to taxonomists for standard genome sequencing and annotation.</title>
        <authorList>
            <consortium name="The Broad Institute Genomics Platform"/>
            <consortium name="The Broad Institute Genome Sequencing Center for Infectious Disease"/>
            <person name="Wu L."/>
            <person name="Ma J."/>
        </authorList>
    </citation>
    <scope>NUCLEOTIDE SEQUENCE [LARGE SCALE GENOMIC DNA]</scope>
    <source>
        <strain evidence="8">KCTC 52298</strain>
    </source>
</reference>
<gene>
    <name evidence="7" type="ORF">ACFSQW_17895</name>
</gene>